<keyword evidence="3" id="KW-1185">Reference proteome</keyword>
<reference evidence="2 3" key="1">
    <citation type="submission" date="2019-05" db="EMBL/GenBank/DDBJ databases">
        <title>Sporisorium graminicola CBS 10092 draft sequencing and annotation.</title>
        <authorList>
            <person name="Solano-Gonzalez S."/>
            <person name="Caddick M.X."/>
            <person name="Darby A."/>
        </authorList>
    </citation>
    <scope>NUCLEOTIDE SEQUENCE [LARGE SCALE GENOMIC DNA]</scope>
    <source>
        <strain evidence="2 3">CBS 10092</strain>
    </source>
</reference>
<gene>
    <name evidence="2" type="ORF">EX895_001075</name>
</gene>
<feature type="region of interest" description="Disordered" evidence="1">
    <location>
        <begin position="286"/>
        <end position="309"/>
    </location>
</feature>
<dbReference type="EMBL" id="SRRM01000003">
    <property type="protein sequence ID" value="TKY89778.1"/>
    <property type="molecule type" value="Genomic_DNA"/>
</dbReference>
<feature type="region of interest" description="Disordered" evidence="1">
    <location>
        <begin position="26"/>
        <end position="77"/>
    </location>
</feature>
<accession>A0A4U7L1V7</accession>
<evidence type="ECO:0000256" key="1">
    <source>
        <dbReference type="SAM" id="MobiDB-lite"/>
    </source>
</evidence>
<organism evidence="2 3">
    <name type="scientific">Sporisorium graminicola</name>
    <dbReference type="NCBI Taxonomy" id="280036"/>
    <lineage>
        <taxon>Eukaryota</taxon>
        <taxon>Fungi</taxon>
        <taxon>Dikarya</taxon>
        <taxon>Basidiomycota</taxon>
        <taxon>Ustilaginomycotina</taxon>
        <taxon>Ustilaginomycetes</taxon>
        <taxon>Ustilaginales</taxon>
        <taxon>Ustilaginaceae</taxon>
        <taxon>Sporisorium</taxon>
    </lineage>
</organism>
<dbReference type="Proteomes" id="UP000306050">
    <property type="component" value="Chromosome SGRAM_10"/>
</dbReference>
<evidence type="ECO:0000313" key="3">
    <source>
        <dbReference type="Proteomes" id="UP000306050"/>
    </source>
</evidence>
<evidence type="ECO:0000313" key="2">
    <source>
        <dbReference type="EMBL" id="TKY89778.1"/>
    </source>
</evidence>
<comment type="caution">
    <text evidence="2">The sequence shown here is derived from an EMBL/GenBank/DDBJ whole genome shotgun (WGS) entry which is preliminary data.</text>
</comment>
<dbReference type="OrthoDB" id="10417400at2759"/>
<feature type="region of interest" description="Disordered" evidence="1">
    <location>
        <begin position="384"/>
        <end position="404"/>
    </location>
</feature>
<name>A0A4U7L1V7_9BASI</name>
<dbReference type="KEGG" id="sgra:EX895_001075"/>
<feature type="compositionally biased region" description="Polar residues" evidence="1">
    <location>
        <begin position="38"/>
        <end position="75"/>
    </location>
</feature>
<proteinExistence type="predicted"/>
<dbReference type="GeneID" id="40723970"/>
<sequence length="525" mass="57162">MSSHTTNTGDAQPWWSPSELLDLLSTMTPDSTALPPVASSSKFPVSHAESSMQAVAPSDSSSQHTPAADSDSLSQHWHPCTEGETIGSCLEALEFPVSYRDLVYRWEEAGSPTLLSLRVPLGVRLQLSAADKANSNSSLDLHTITEMQERAVIAALEDCLRSGSLAAQSQVFVNFASYLDIYASVHAELLALHEAWNLEQQASAYQSTWRSLLAAFDRDRSKCSVRESHDCLHQLLWGQVSAWPLAEIKRCFKAYKMRSPSTKSRSAISMPASPLFGRHRRGASAQAWQAGVDTPQTPYLSSNSSSSSSCGSSGASFRALGLSPAVDESASTLGSPPVTYPASTSYDAVSPRAMLQNTKQWPESSTLLQALQSMPAELDAFTGSHQAIKRRHSRSSSYPTPPMQLSQLYSGLTTSQSEGMLDAAALGSPPSRNAFALDTQYTRSLQGVQDQDQWQVEPTAMWMQHHQLLLQEAAVQLDMAAQLLSAKASRLRSCSAQQDQWHSPQGDGFSRPSMRRHHTTDSTLQ</sequence>
<feature type="region of interest" description="Disordered" evidence="1">
    <location>
        <begin position="495"/>
        <end position="525"/>
    </location>
</feature>
<dbReference type="AlphaFoldDB" id="A0A4U7L1V7"/>
<protein>
    <submittedName>
        <fullName evidence="2">Uncharacterized protein</fullName>
    </submittedName>
</protein>
<feature type="compositionally biased region" description="Polar residues" evidence="1">
    <location>
        <begin position="395"/>
        <end position="404"/>
    </location>
</feature>
<dbReference type="RefSeq" id="XP_029741763.1">
    <property type="nucleotide sequence ID" value="XM_029881675.1"/>
</dbReference>